<dbReference type="GO" id="GO:0006422">
    <property type="term" value="P:aspartyl-tRNA aminoacylation"/>
    <property type="evidence" value="ECO:0007669"/>
    <property type="project" value="TreeGrafter"/>
</dbReference>
<dbReference type="GO" id="GO:0005524">
    <property type="term" value="F:ATP binding"/>
    <property type="evidence" value="ECO:0007669"/>
    <property type="project" value="UniProtKB-KW"/>
</dbReference>
<proteinExistence type="predicted"/>
<dbReference type="Gene3D" id="3.30.930.10">
    <property type="entry name" value="Bira Bifunctional Protein, Domain 2"/>
    <property type="match status" value="1"/>
</dbReference>
<keyword evidence="3" id="KW-0067">ATP-binding</keyword>
<evidence type="ECO:0000256" key="5">
    <source>
        <dbReference type="ARBA" id="ARBA00023146"/>
    </source>
</evidence>
<evidence type="ECO:0000313" key="8">
    <source>
        <dbReference type="EMBL" id="SVB38557.1"/>
    </source>
</evidence>
<evidence type="ECO:0000259" key="7">
    <source>
        <dbReference type="Pfam" id="PF01336"/>
    </source>
</evidence>
<dbReference type="InterPro" id="IPR047089">
    <property type="entry name" value="Asp-tRNA-ligase_1_N"/>
</dbReference>
<evidence type="ECO:0000256" key="1">
    <source>
        <dbReference type="ARBA" id="ARBA00022598"/>
    </source>
</evidence>
<dbReference type="CDD" id="cd04317">
    <property type="entry name" value="EcAspRS_like_N"/>
    <property type="match status" value="1"/>
</dbReference>
<dbReference type="Gene3D" id="2.40.50.140">
    <property type="entry name" value="Nucleic acid-binding proteins"/>
    <property type="match status" value="1"/>
</dbReference>
<dbReference type="InterPro" id="IPR012340">
    <property type="entry name" value="NA-bd_OB-fold"/>
</dbReference>
<name>A0A382DLQ9_9ZZZZ</name>
<sequence>MHKYRTHTCSEITKKHSGATVKLSGWIHRKRDHGNLLFFDLRDHFGLTQCVIENSNNFFRAVEKIRPESVVCVSGKVVNRSKDTINRDLFTGEVEIKVSSFEILSESKDLPMPVFGEQDYPEETRLKYRFLDLRRQEMHDNIILRSKVISFIRNKMISDGFMEFQTPILTASSPE</sequence>
<gene>
    <name evidence="8" type="ORF">METZ01_LOCUS191411</name>
</gene>
<dbReference type="InterPro" id="IPR004364">
    <property type="entry name" value="Aa-tRNA-synt_II"/>
</dbReference>
<dbReference type="Pfam" id="PF01336">
    <property type="entry name" value="tRNA_anti-codon"/>
    <property type="match status" value="1"/>
</dbReference>
<dbReference type="PANTHER" id="PTHR22594">
    <property type="entry name" value="ASPARTYL/LYSYL-TRNA SYNTHETASE"/>
    <property type="match status" value="1"/>
</dbReference>
<feature type="non-terminal residue" evidence="8">
    <location>
        <position position="175"/>
    </location>
</feature>
<dbReference type="GO" id="GO:0003676">
    <property type="term" value="F:nucleic acid binding"/>
    <property type="evidence" value="ECO:0007669"/>
    <property type="project" value="InterPro"/>
</dbReference>
<dbReference type="SUPFAM" id="SSF55681">
    <property type="entry name" value="Class II aaRS and biotin synthetases"/>
    <property type="match status" value="1"/>
</dbReference>
<keyword evidence="2" id="KW-0547">Nucleotide-binding</keyword>
<reference evidence="8" key="1">
    <citation type="submission" date="2018-05" db="EMBL/GenBank/DDBJ databases">
        <authorList>
            <person name="Lanie J.A."/>
            <person name="Ng W.-L."/>
            <person name="Kazmierczak K.M."/>
            <person name="Andrzejewski T.M."/>
            <person name="Davidsen T.M."/>
            <person name="Wayne K.J."/>
            <person name="Tettelin H."/>
            <person name="Glass J.I."/>
            <person name="Rusch D."/>
            <person name="Podicherti R."/>
            <person name="Tsui H.-C.T."/>
            <person name="Winkler M.E."/>
        </authorList>
    </citation>
    <scope>NUCLEOTIDE SEQUENCE</scope>
</reference>
<dbReference type="PANTHER" id="PTHR22594:SF5">
    <property type="entry name" value="ASPARTATE--TRNA LIGASE, MITOCHONDRIAL"/>
    <property type="match status" value="1"/>
</dbReference>
<keyword evidence="1" id="KW-0436">Ligase</keyword>
<protein>
    <recommendedName>
        <fullName evidence="9">OB domain-containing protein</fullName>
    </recommendedName>
</protein>
<dbReference type="SUPFAM" id="SSF50249">
    <property type="entry name" value="Nucleic acid-binding proteins"/>
    <property type="match status" value="1"/>
</dbReference>
<keyword evidence="4" id="KW-0648">Protein biosynthesis</keyword>
<dbReference type="GO" id="GO:0004815">
    <property type="term" value="F:aspartate-tRNA ligase activity"/>
    <property type="evidence" value="ECO:0007669"/>
    <property type="project" value="TreeGrafter"/>
</dbReference>
<dbReference type="EMBL" id="UINC01039698">
    <property type="protein sequence ID" value="SVB38557.1"/>
    <property type="molecule type" value="Genomic_DNA"/>
</dbReference>
<evidence type="ECO:0008006" key="9">
    <source>
        <dbReference type="Google" id="ProtNLM"/>
    </source>
</evidence>
<dbReference type="InterPro" id="IPR045864">
    <property type="entry name" value="aa-tRNA-synth_II/BPL/LPL"/>
</dbReference>
<evidence type="ECO:0000259" key="6">
    <source>
        <dbReference type="Pfam" id="PF00152"/>
    </source>
</evidence>
<feature type="domain" description="Aminoacyl-tRNA synthetase class II (D/K/N)" evidence="6">
    <location>
        <begin position="122"/>
        <end position="174"/>
    </location>
</feature>
<evidence type="ECO:0000256" key="4">
    <source>
        <dbReference type="ARBA" id="ARBA00022917"/>
    </source>
</evidence>
<dbReference type="AlphaFoldDB" id="A0A382DLQ9"/>
<dbReference type="InterPro" id="IPR004365">
    <property type="entry name" value="NA-bd_OB_tRNA"/>
</dbReference>
<organism evidence="8">
    <name type="scientific">marine metagenome</name>
    <dbReference type="NCBI Taxonomy" id="408172"/>
    <lineage>
        <taxon>unclassified sequences</taxon>
        <taxon>metagenomes</taxon>
        <taxon>ecological metagenomes</taxon>
    </lineage>
</organism>
<dbReference type="Pfam" id="PF00152">
    <property type="entry name" value="tRNA-synt_2"/>
    <property type="match status" value="1"/>
</dbReference>
<evidence type="ECO:0000256" key="2">
    <source>
        <dbReference type="ARBA" id="ARBA00022741"/>
    </source>
</evidence>
<feature type="domain" description="OB" evidence="7">
    <location>
        <begin position="21"/>
        <end position="104"/>
    </location>
</feature>
<keyword evidence="5" id="KW-0030">Aminoacyl-tRNA synthetase</keyword>
<evidence type="ECO:0000256" key="3">
    <source>
        <dbReference type="ARBA" id="ARBA00022840"/>
    </source>
</evidence>
<accession>A0A382DLQ9</accession>